<sequence>MASGGRSAKLAQHEQNKRTIVELTAWITVAAAMLVVGLHAGISASSTAADVPRVTTAEYR</sequence>
<feature type="transmembrane region" description="Helical" evidence="1">
    <location>
        <begin position="20"/>
        <end position="42"/>
    </location>
</feature>
<keyword evidence="1" id="KW-1133">Transmembrane helix</keyword>
<gene>
    <name evidence="2" type="ORF">ACFPEL_30215</name>
</gene>
<proteinExistence type="predicted"/>
<protein>
    <submittedName>
        <fullName evidence="2">Uncharacterized protein</fullName>
    </submittedName>
</protein>
<organism evidence="2 3">
    <name type="scientific">Actinomycetospora chibensis</name>
    <dbReference type="NCBI Taxonomy" id="663606"/>
    <lineage>
        <taxon>Bacteria</taxon>
        <taxon>Bacillati</taxon>
        <taxon>Actinomycetota</taxon>
        <taxon>Actinomycetes</taxon>
        <taxon>Pseudonocardiales</taxon>
        <taxon>Pseudonocardiaceae</taxon>
        <taxon>Actinomycetospora</taxon>
    </lineage>
</organism>
<keyword evidence="1" id="KW-0812">Transmembrane</keyword>
<name>A0ABV9RX49_9PSEU</name>
<evidence type="ECO:0000313" key="3">
    <source>
        <dbReference type="Proteomes" id="UP001595909"/>
    </source>
</evidence>
<accession>A0ABV9RX49</accession>
<keyword evidence="3" id="KW-1185">Reference proteome</keyword>
<keyword evidence="1" id="KW-0472">Membrane</keyword>
<reference evidence="3" key="1">
    <citation type="journal article" date="2019" name="Int. J. Syst. Evol. Microbiol.">
        <title>The Global Catalogue of Microorganisms (GCM) 10K type strain sequencing project: providing services to taxonomists for standard genome sequencing and annotation.</title>
        <authorList>
            <consortium name="The Broad Institute Genomics Platform"/>
            <consortium name="The Broad Institute Genome Sequencing Center for Infectious Disease"/>
            <person name="Wu L."/>
            <person name="Ma J."/>
        </authorList>
    </citation>
    <scope>NUCLEOTIDE SEQUENCE [LARGE SCALE GENOMIC DNA]</scope>
    <source>
        <strain evidence="3">CCUG 50347</strain>
    </source>
</reference>
<evidence type="ECO:0000256" key="1">
    <source>
        <dbReference type="SAM" id="Phobius"/>
    </source>
</evidence>
<dbReference type="EMBL" id="JBHSIM010000069">
    <property type="protein sequence ID" value="MFC4836712.1"/>
    <property type="molecule type" value="Genomic_DNA"/>
</dbReference>
<evidence type="ECO:0000313" key="2">
    <source>
        <dbReference type="EMBL" id="MFC4836712.1"/>
    </source>
</evidence>
<dbReference type="Proteomes" id="UP001595909">
    <property type="component" value="Unassembled WGS sequence"/>
</dbReference>
<dbReference type="RefSeq" id="WP_274191793.1">
    <property type="nucleotide sequence ID" value="NZ_BAABHN010000069.1"/>
</dbReference>
<comment type="caution">
    <text evidence="2">The sequence shown here is derived from an EMBL/GenBank/DDBJ whole genome shotgun (WGS) entry which is preliminary data.</text>
</comment>